<organism evidence="1 2">
    <name type="scientific">Luteibacter yeojuensis</name>
    <dbReference type="NCBI Taxonomy" id="345309"/>
    <lineage>
        <taxon>Bacteria</taxon>
        <taxon>Pseudomonadati</taxon>
        <taxon>Pseudomonadota</taxon>
        <taxon>Gammaproteobacteria</taxon>
        <taxon>Lysobacterales</taxon>
        <taxon>Rhodanobacteraceae</taxon>
        <taxon>Luteibacter</taxon>
    </lineage>
</organism>
<comment type="caution">
    <text evidence="1">The sequence shown here is derived from an EMBL/GenBank/DDBJ whole genome shotgun (WGS) entry which is preliminary data.</text>
</comment>
<dbReference type="RefSeq" id="WP_166700913.1">
    <property type="nucleotide sequence ID" value="NZ_JAAQTL010000002.1"/>
</dbReference>
<reference evidence="1 2" key="1">
    <citation type="journal article" date="2006" name="Int. J. Syst. Evol. Microbiol.">
        <title>Dyella yeojuensis sp. nov., isolated from greenhouse soil in Korea.</title>
        <authorList>
            <person name="Kim B.Y."/>
            <person name="Weon H.Y."/>
            <person name="Lee K.H."/>
            <person name="Seok S.J."/>
            <person name="Kwon S.W."/>
            <person name="Go S.J."/>
            <person name="Stackebrandt E."/>
        </authorList>
    </citation>
    <scope>NUCLEOTIDE SEQUENCE [LARGE SCALE GENOMIC DNA]</scope>
    <source>
        <strain evidence="1 2">DSM 17673</strain>
    </source>
</reference>
<dbReference type="Proteomes" id="UP000518878">
    <property type="component" value="Unassembled WGS sequence"/>
</dbReference>
<sequence length="201" mass="22851">MRLWLVVLLLLCGWGAHSWWKHRPFHNTPGILAADQPAQETFDAGATLRRGHFTLSTRATFAMTGRVLSREDYQLDDLAPIAPTDLAMGWGRMSDSAVLDRIRISQSNRFYYWYTDRFPIPRHEIEDSSANMHMIPANDTAARALRDVRPGQVIHFEGFLVDVKRDDGWHWNTSLTRDDTGAGGCEIVLVERLRGDEATAE</sequence>
<keyword evidence="2" id="KW-1185">Reference proteome</keyword>
<evidence type="ECO:0000313" key="2">
    <source>
        <dbReference type="Proteomes" id="UP000518878"/>
    </source>
</evidence>
<protein>
    <submittedName>
        <fullName evidence="1">Uncharacterized protein</fullName>
    </submittedName>
</protein>
<evidence type="ECO:0000313" key="1">
    <source>
        <dbReference type="EMBL" id="NID17117.1"/>
    </source>
</evidence>
<name>A0A7X5TS71_9GAMM</name>
<gene>
    <name evidence="1" type="ORF">HBF32_16690</name>
</gene>
<proteinExistence type="predicted"/>
<dbReference type="AlphaFoldDB" id="A0A7X5TS71"/>
<accession>A0A7X5TS71</accession>
<dbReference type="EMBL" id="JAAQTL010000002">
    <property type="protein sequence ID" value="NID17117.1"/>
    <property type="molecule type" value="Genomic_DNA"/>
</dbReference>